<evidence type="ECO:0000313" key="2">
    <source>
        <dbReference type="Proteomes" id="UP000076532"/>
    </source>
</evidence>
<keyword evidence="2" id="KW-1185">Reference proteome</keyword>
<dbReference type="Gene3D" id="3.30.160.20">
    <property type="match status" value="1"/>
</dbReference>
<proteinExistence type="predicted"/>
<gene>
    <name evidence="1" type="ORF">FIBSPDRAFT_465763</name>
</gene>
<sequence length="104" mass="11663">MTSTSHSLSPCNLSIHHHYAHHQLFVSMEHPSQLPFRVQLNNYAQNTYRVANAVTYTQEQIGNVWNVKCYIENVLFGEAASQTVAGAKEQAAERALIAHRANSL</sequence>
<evidence type="ECO:0008006" key="3">
    <source>
        <dbReference type="Google" id="ProtNLM"/>
    </source>
</evidence>
<organism evidence="1 2">
    <name type="scientific">Athelia psychrophila</name>
    <dbReference type="NCBI Taxonomy" id="1759441"/>
    <lineage>
        <taxon>Eukaryota</taxon>
        <taxon>Fungi</taxon>
        <taxon>Dikarya</taxon>
        <taxon>Basidiomycota</taxon>
        <taxon>Agaricomycotina</taxon>
        <taxon>Agaricomycetes</taxon>
        <taxon>Agaricomycetidae</taxon>
        <taxon>Atheliales</taxon>
        <taxon>Atheliaceae</taxon>
        <taxon>Athelia</taxon>
    </lineage>
</organism>
<dbReference type="SUPFAM" id="SSF54768">
    <property type="entry name" value="dsRNA-binding domain-like"/>
    <property type="match status" value="1"/>
</dbReference>
<dbReference type="Proteomes" id="UP000076532">
    <property type="component" value="Unassembled WGS sequence"/>
</dbReference>
<reference evidence="1 2" key="1">
    <citation type="journal article" date="2016" name="Mol. Biol. Evol.">
        <title>Comparative Genomics of Early-Diverging Mushroom-Forming Fungi Provides Insights into the Origins of Lignocellulose Decay Capabilities.</title>
        <authorList>
            <person name="Nagy L.G."/>
            <person name="Riley R."/>
            <person name="Tritt A."/>
            <person name="Adam C."/>
            <person name="Daum C."/>
            <person name="Floudas D."/>
            <person name="Sun H."/>
            <person name="Yadav J.S."/>
            <person name="Pangilinan J."/>
            <person name="Larsson K.H."/>
            <person name="Matsuura K."/>
            <person name="Barry K."/>
            <person name="Labutti K."/>
            <person name="Kuo R."/>
            <person name="Ohm R.A."/>
            <person name="Bhattacharya S.S."/>
            <person name="Shirouzu T."/>
            <person name="Yoshinaga Y."/>
            <person name="Martin F.M."/>
            <person name="Grigoriev I.V."/>
            <person name="Hibbett D.S."/>
        </authorList>
    </citation>
    <scope>NUCLEOTIDE SEQUENCE [LARGE SCALE GENOMIC DNA]</scope>
    <source>
        <strain evidence="1 2">CBS 109695</strain>
    </source>
</reference>
<accession>A0A166LJ18</accession>
<evidence type="ECO:0000313" key="1">
    <source>
        <dbReference type="EMBL" id="KZP23009.1"/>
    </source>
</evidence>
<name>A0A166LJ18_9AGAM</name>
<dbReference type="EMBL" id="KV417535">
    <property type="protein sequence ID" value="KZP23009.1"/>
    <property type="molecule type" value="Genomic_DNA"/>
</dbReference>
<dbReference type="AlphaFoldDB" id="A0A166LJ18"/>
<protein>
    <recommendedName>
        <fullName evidence="3">DRBM domain-containing protein</fullName>
    </recommendedName>
</protein>